<protein>
    <recommendedName>
        <fullName evidence="4">Ubiquitin-like domain-containing protein</fullName>
    </recommendedName>
</protein>
<keyword evidence="6" id="KW-1185">Reference proteome</keyword>
<dbReference type="PANTHER" id="PTHR10677">
    <property type="entry name" value="UBIQUILIN"/>
    <property type="match status" value="1"/>
</dbReference>
<reference evidence="5" key="1">
    <citation type="journal article" date="2023" name="DNA Res.">
        <title>Chromosome-level genome assembly of Phrynocephalus forsythii using third-generation DNA sequencing and Hi-C analysis.</title>
        <authorList>
            <person name="Qi Y."/>
            <person name="Zhao W."/>
            <person name="Zhao Y."/>
            <person name="Niu C."/>
            <person name="Cao S."/>
            <person name="Zhang Y."/>
        </authorList>
    </citation>
    <scope>NUCLEOTIDE SEQUENCE</scope>
    <source>
        <tissue evidence="5">Muscle</tissue>
    </source>
</reference>
<accession>A0A9Q0XPR8</accession>
<feature type="compositionally biased region" description="Low complexity" evidence="3">
    <location>
        <begin position="516"/>
        <end position="538"/>
    </location>
</feature>
<dbReference type="EMBL" id="JAPFRF010000010">
    <property type="protein sequence ID" value="KAJ7320115.1"/>
    <property type="molecule type" value="Genomic_DNA"/>
</dbReference>
<dbReference type="InterPro" id="IPR000626">
    <property type="entry name" value="Ubiquitin-like_dom"/>
</dbReference>
<dbReference type="GO" id="GO:0005829">
    <property type="term" value="C:cytosol"/>
    <property type="evidence" value="ECO:0007669"/>
    <property type="project" value="TreeGrafter"/>
</dbReference>
<evidence type="ECO:0000256" key="3">
    <source>
        <dbReference type="SAM" id="MobiDB-lite"/>
    </source>
</evidence>
<dbReference type="SMART" id="SM00213">
    <property type="entry name" value="UBQ"/>
    <property type="match status" value="1"/>
</dbReference>
<dbReference type="SUPFAM" id="SSF54236">
    <property type="entry name" value="Ubiquitin-like"/>
    <property type="match status" value="1"/>
</dbReference>
<evidence type="ECO:0000256" key="1">
    <source>
        <dbReference type="ARBA" id="ARBA00004496"/>
    </source>
</evidence>
<sequence length="583" mass="62749">MEQWLKGSHEQNPCFPRARPELATDGHGLKFITVVVKGAAGTQDFQVAENSTVEQLKWEVAPHFKAAKEQVLLIFAGKILKDQDTLLQHDIQDGLTVYLVVKKPELRGQPSLQASASLGPGGRTLSPLDSSSEPPSGTSNMQVLLDSSRRDLLALLALLNEMPERFQACPELMSEVLQSPTVQSMISGDCSPLAVAFILAISTVIGLNALKPSSTVARGQVTQALERASVRDILANTKEMAQFLSESPELRQFALEMPHFSTWMCPSGLSQMVATYKRLLSLASAPVTETDLSQVEDMLEEAHAFRQLFADIGKVFSSSEAQEELEDRLLRQVLATHPGLQQLAEDHAQIGHLLKNPQVVADVVKYIRSPEIRREVDRRCDRMLSNLESMPGGFWVLQHMYQDVEEPLWKGLQGRRTSTLPGPRADTNLSPAGGSRIPPGMENRVPLPDPWAPRPDGSGSKPSKSSSKRGGPEEGGGHGSKEGPLTATLSVGSPGRGQCEASPRPQGSSGPGGPAPGSSHAQLPPSSSSSQGVPPAQVAGRRSEEQQQEVPSRVKPFLTASPAGLTSKNQGGHQEPPNQPRGS</sequence>
<dbReference type="Pfam" id="PF23195">
    <property type="entry name" value="UBQLN1"/>
    <property type="match status" value="1"/>
</dbReference>
<comment type="subcellular location">
    <subcellularLocation>
        <location evidence="1">Cytoplasm</location>
    </subcellularLocation>
</comment>
<dbReference type="PANTHER" id="PTHR10677:SF16">
    <property type="entry name" value="UBIQUILIN-1"/>
    <property type="match status" value="1"/>
</dbReference>
<dbReference type="Proteomes" id="UP001142489">
    <property type="component" value="Unassembled WGS sequence"/>
</dbReference>
<dbReference type="Gene3D" id="3.10.20.90">
    <property type="entry name" value="Phosphatidylinositol 3-kinase Catalytic Subunit, Chain A, domain 1"/>
    <property type="match status" value="1"/>
</dbReference>
<gene>
    <name evidence="5" type="ORF">JRQ81_019626</name>
</gene>
<feature type="region of interest" description="Disordered" evidence="3">
    <location>
        <begin position="111"/>
        <end position="141"/>
    </location>
</feature>
<dbReference type="OrthoDB" id="10016665at2759"/>
<evidence type="ECO:0000256" key="2">
    <source>
        <dbReference type="ARBA" id="ARBA00022490"/>
    </source>
</evidence>
<dbReference type="AlphaFoldDB" id="A0A9Q0XPR8"/>
<organism evidence="5 6">
    <name type="scientific">Phrynocephalus forsythii</name>
    <dbReference type="NCBI Taxonomy" id="171643"/>
    <lineage>
        <taxon>Eukaryota</taxon>
        <taxon>Metazoa</taxon>
        <taxon>Chordata</taxon>
        <taxon>Craniata</taxon>
        <taxon>Vertebrata</taxon>
        <taxon>Euteleostomi</taxon>
        <taxon>Lepidosauria</taxon>
        <taxon>Squamata</taxon>
        <taxon>Bifurcata</taxon>
        <taxon>Unidentata</taxon>
        <taxon>Episquamata</taxon>
        <taxon>Toxicofera</taxon>
        <taxon>Iguania</taxon>
        <taxon>Acrodonta</taxon>
        <taxon>Agamidae</taxon>
        <taxon>Agaminae</taxon>
        <taxon>Phrynocephalus</taxon>
    </lineage>
</organism>
<evidence type="ECO:0000313" key="6">
    <source>
        <dbReference type="Proteomes" id="UP001142489"/>
    </source>
</evidence>
<proteinExistence type="predicted"/>
<feature type="compositionally biased region" description="Low complexity" evidence="3">
    <location>
        <begin position="125"/>
        <end position="136"/>
    </location>
</feature>
<evidence type="ECO:0000259" key="4">
    <source>
        <dbReference type="PROSITE" id="PS50053"/>
    </source>
</evidence>
<keyword evidence="2" id="KW-0963">Cytoplasm</keyword>
<feature type="domain" description="Ubiquitin-like" evidence="4">
    <location>
        <begin position="32"/>
        <end position="104"/>
    </location>
</feature>
<dbReference type="GO" id="GO:0006511">
    <property type="term" value="P:ubiquitin-dependent protein catabolic process"/>
    <property type="evidence" value="ECO:0007669"/>
    <property type="project" value="TreeGrafter"/>
</dbReference>
<feature type="compositionally biased region" description="Basic and acidic residues" evidence="3">
    <location>
        <begin position="470"/>
        <end position="481"/>
    </location>
</feature>
<dbReference type="GO" id="GO:0031593">
    <property type="term" value="F:polyubiquitin modification-dependent protein binding"/>
    <property type="evidence" value="ECO:0007669"/>
    <property type="project" value="TreeGrafter"/>
</dbReference>
<comment type="caution">
    <text evidence="5">The sequence shown here is derived from an EMBL/GenBank/DDBJ whole genome shotgun (WGS) entry which is preliminary data.</text>
</comment>
<dbReference type="FunFam" id="3.10.20.90:FF:000095">
    <property type="entry name" value="Ubiquilin 4"/>
    <property type="match status" value="1"/>
</dbReference>
<feature type="compositionally biased region" description="Low complexity" evidence="3">
    <location>
        <begin position="457"/>
        <end position="469"/>
    </location>
</feature>
<dbReference type="PROSITE" id="PS50053">
    <property type="entry name" value="UBIQUITIN_2"/>
    <property type="match status" value="1"/>
</dbReference>
<dbReference type="Pfam" id="PF00240">
    <property type="entry name" value="ubiquitin"/>
    <property type="match status" value="1"/>
</dbReference>
<evidence type="ECO:0000313" key="5">
    <source>
        <dbReference type="EMBL" id="KAJ7320115.1"/>
    </source>
</evidence>
<dbReference type="InterPro" id="IPR015496">
    <property type="entry name" value="Ubiquilin"/>
</dbReference>
<name>A0A9Q0XPR8_9SAUR</name>
<dbReference type="InterPro" id="IPR029071">
    <property type="entry name" value="Ubiquitin-like_domsf"/>
</dbReference>
<feature type="region of interest" description="Disordered" evidence="3">
    <location>
        <begin position="414"/>
        <end position="583"/>
    </location>
</feature>